<accession>A0ABS4G2H1</accession>
<gene>
    <name evidence="2" type="ORF">J2Z34_001223</name>
</gene>
<comment type="caution">
    <text evidence="2">The sequence shown here is derived from an EMBL/GenBank/DDBJ whole genome shotgun (WGS) entry which is preliminary data.</text>
</comment>
<feature type="transmembrane region" description="Helical" evidence="1">
    <location>
        <begin position="43"/>
        <end position="60"/>
    </location>
</feature>
<keyword evidence="1" id="KW-1133">Transmembrane helix</keyword>
<dbReference type="RefSeq" id="WP_209458970.1">
    <property type="nucleotide sequence ID" value="NZ_JAGGKC010000008.1"/>
</dbReference>
<keyword evidence="3" id="KW-1185">Reference proteome</keyword>
<evidence type="ECO:0000256" key="1">
    <source>
        <dbReference type="SAM" id="Phobius"/>
    </source>
</evidence>
<keyword evidence="1" id="KW-0812">Transmembrane</keyword>
<name>A0ABS4G2H1_9CLOT</name>
<feature type="transmembrane region" description="Helical" evidence="1">
    <location>
        <begin position="14"/>
        <end position="37"/>
    </location>
</feature>
<organism evidence="2 3">
    <name type="scientific">Youngiibacter multivorans</name>
    <dbReference type="NCBI Taxonomy" id="937251"/>
    <lineage>
        <taxon>Bacteria</taxon>
        <taxon>Bacillati</taxon>
        <taxon>Bacillota</taxon>
        <taxon>Clostridia</taxon>
        <taxon>Eubacteriales</taxon>
        <taxon>Clostridiaceae</taxon>
        <taxon>Youngiibacter</taxon>
    </lineage>
</organism>
<dbReference type="Proteomes" id="UP001519271">
    <property type="component" value="Unassembled WGS sequence"/>
</dbReference>
<protein>
    <submittedName>
        <fullName evidence="2">Low affinity Fe/Cu permease</fullName>
    </submittedName>
</protein>
<dbReference type="EMBL" id="JAGGKC010000008">
    <property type="protein sequence ID" value="MBP1918743.1"/>
    <property type="molecule type" value="Genomic_DNA"/>
</dbReference>
<sequence>MIRFFKLSSQLTKYLFYAMALYFIGILVSIAIGYFKFSSFELPMYYLMAATGIALLSLLLNDATKLTEKFSDKLSATSIQSEVENQGDESHEPESSES</sequence>
<reference evidence="2 3" key="1">
    <citation type="submission" date="2021-03" db="EMBL/GenBank/DDBJ databases">
        <title>Genomic Encyclopedia of Type Strains, Phase IV (KMG-IV): sequencing the most valuable type-strain genomes for metagenomic binning, comparative biology and taxonomic classification.</title>
        <authorList>
            <person name="Goeker M."/>
        </authorList>
    </citation>
    <scope>NUCLEOTIDE SEQUENCE [LARGE SCALE GENOMIC DNA]</scope>
    <source>
        <strain evidence="2 3">DSM 6139</strain>
    </source>
</reference>
<proteinExistence type="predicted"/>
<evidence type="ECO:0000313" key="2">
    <source>
        <dbReference type="EMBL" id="MBP1918743.1"/>
    </source>
</evidence>
<evidence type="ECO:0000313" key="3">
    <source>
        <dbReference type="Proteomes" id="UP001519271"/>
    </source>
</evidence>
<keyword evidence="1" id="KW-0472">Membrane</keyword>